<evidence type="ECO:0000256" key="1">
    <source>
        <dbReference type="ARBA" id="ARBA00010088"/>
    </source>
</evidence>
<evidence type="ECO:0000256" key="2">
    <source>
        <dbReference type="ARBA" id="ARBA00022729"/>
    </source>
</evidence>
<keyword evidence="8" id="KW-1185">Reference proteome</keyword>
<comment type="caution">
    <text evidence="7">The sequence shown here is derived from an EMBL/GenBank/DDBJ whole genome shotgun (WGS) entry which is preliminary data.</text>
</comment>
<feature type="domain" description="Peptidase S33 tripeptidyl aminopeptidase-like C-terminal" evidence="6">
    <location>
        <begin position="350"/>
        <end position="444"/>
    </location>
</feature>
<dbReference type="InterPro" id="IPR051601">
    <property type="entry name" value="Serine_prot/Carboxylest_S33"/>
</dbReference>
<reference evidence="7 8" key="1">
    <citation type="submission" date="2016-01" db="EMBL/GenBank/DDBJ databases">
        <title>Whole genome sequence and analysis of Micromonospora rosaria DSM 803, which can produce antibacterial substance rosamicin.</title>
        <authorList>
            <person name="Yang H."/>
            <person name="He X."/>
            <person name="Zhu D."/>
        </authorList>
    </citation>
    <scope>NUCLEOTIDE SEQUENCE [LARGE SCALE GENOMIC DNA]</scope>
    <source>
        <strain evidence="7 8">DSM 803</strain>
    </source>
</reference>
<dbReference type="Proteomes" id="UP000070620">
    <property type="component" value="Unassembled WGS sequence"/>
</dbReference>
<organism evidence="7 8">
    <name type="scientific">Micromonospora rosaria</name>
    <dbReference type="NCBI Taxonomy" id="47874"/>
    <lineage>
        <taxon>Bacteria</taxon>
        <taxon>Bacillati</taxon>
        <taxon>Actinomycetota</taxon>
        <taxon>Actinomycetes</taxon>
        <taxon>Micromonosporales</taxon>
        <taxon>Micromonosporaceae</taxon>
        <taxon>Micromonospora</taxon>
    </lineage>
</organism>
<dbReference type="EMBL" id="LRQV01000148">
    <property type="protein sequence ID" value="KXK58877.1"/>
    <property type="molecule type" value="Genomic_DNA"/>
</dbReference>
<keyword evidence="2" id="KW-0732">Signal</keyword>
<proteinExistence type="inferred from homology"/>
<dbReference type="PANTHER" id="PTHR43248:SF29">
    <property type="entry name" value="TRIPEPTIDYL AMINOPEPTIDASE"/>
    <property type="match status" value="1"/>
</dbReference>
<evidence type="ECO:0008006" key="9">
    <source>
        <dbReference type="Google" id="ProtNLM"/>
    </source>
</evidence>
<dbReference type="SUPFAM" id="SSF53474">
    <property type="entry name" value="alpha/beta-Hydrolases"/>
    <property type="match status" value="1"/>
</dbReference>
<dbReference type="Gene3D" id="3.40.50.1820">
    <property type="entry name" value="alpha/beta hydrolase"/>
    <property type="match status" value="1"/>
</dbReference>
<name>A0A136PKG6_9ACTN</name>
<dbReference type="InterPro" id="IPR029058">
    <property type="entry name" value="AB_hydrolase_fold"/>
</dbReference>
<dbReference type="GO" id="GO:0016787">
    <property type="term" value="F:hydrolase activity"/>
    <property type="evidence" value="ECO:0007669"/>
    <property type="project" value="UniProtKB-KW"/>
</dbReference>
<dbReference type="AlphaFoldDB" id="A0A136PKG6"/>
<dbReference type="PANTHER" id="PTHR43248">
    <property type="entry name" value="2-SUCCINYL-6-HYDROXY-2,4-CYCLOHEXADIENE-1-CARBOXYLATE SYNTHASE"/>
    <property type="match status" value="1"/>
</dbReference>
<evidence type="ECO:0000259" key="6">
    <source>
        <dbReference type="Pfam" id="PF08386"/>
    </source>
</evidence>
<evidence type="ECO:0000256" key="4">
    <source>
        <dbReference type="SAM" id="MobiDB-lite"/>
    </source>
</evidence>
<dbReference type="InterPro" id="IPR000073">
    <property type="entry name" value="AB_hydrolase_1"/>
</dbReference>
<sequence length="469" mass="49885">MRLPLDHRRPHGRQIDVTISRIAAAEPGLRRGILLSNPGGPGGSGLDMPSFLAAVLPAEVLARYDLIGFDPRGVGASTPITCGITDPATMAELALPYPAPDGSIARNVEFARTTARACAAHSGELLPYITTANTARDMDRIRAALGEPKLSFLGYSYGSYLGAVYLSLFPAHGDRIILDSAVDPNRIWRGVFRQWGPSVAVRFPDFTGWLAARHDEYGLGATPAAVTETYVATAAALDRDPLVVPGLVVTGTIYREMTRSLLYRDGNFPQLAAIWWELAQARPPAALPALRRAAPAARVPAAQVPADNNIAVLYAVACGDVAWPRDVDSYARSVAVDRRLFPVTAGMPANVWPCASWPYRPLEPPVAVTGEGPRNVLILQNLRDPSTGWRGALGMRRALDRRAAMVTQDAGGHGVYGIRSGPCAAGIATTFLTTGALPDRDRWCPGPSPDDVDVASVAGPVPSGPLAVR</sequence>
<feature type="domain" description="AB hydrolase-1" evidence="5">
    <location>
        <begin position="34"/>
        <end position="216"/>
    </location>
</feature>
<dbReference type="Pfam" id="PF08386">
    <property type="entry name" value="Abhydrolase_4"/>
    <property type="match status" value="1"/>
</dbReference>
<gene>
    <name evidence="7" type="ORF">AWW66_27355</name>
</gene>
<dbReference type="InterPro" id="IPR013595">
    <property type="entry name" value="Pept_S33_TAP-like_C"/>
</dbReference>
<feature type="region of interest" description="Disordered" evidence="4">
    <location>
        <begin position="442"/>
        <end position="469"/>
    </location>
</feature>
<dbReference type="Pfam" id="PF00561">
    <property type="entry name" value="Abhydrolase_1"/>
    <property type="match status" value="1"/>
</dbReference>
<protein>
    <recommendedName>
        <fullName evidence="9">Alpha/beta hydrolase</fullName>
    </recommendedName>
</protein>
<comment type="similarity">
    <text evidence="1">Belongs to the peptidase S33 family.</text>
</comment>
<keyword evidence="3" id="KW-0378">Hydrolase</keyword>
<evidence type="ECO:0000256" key="3">
    <source>
        <dbReference type="ARBA" id="ARBA00022801"/>
    </source>
</evidence>
<evidence type="ECO:0000313" key="8">
    <source>
        <dbReference type="Proteomes" id="UP000070620"/>
    </source>
</evidence>
<evidence type="ECO:0000259" key="5">
    <source>
        <dbReference type="Pfam" id="PF00561"/>
    </source>
</evidence>
<accession>A0A136PKG6</accession>
<evidence type="ECO:0000313" key="7">
    <source>
        <dbReference type="EMBL" id="KXK58877.1"/>
    </source>
</evidence>